<dbReference type="EMBL" id="MCFA01000040">
    <property type="protein sequence ID" value="ORY13582.1"/>
    <property type="molecule type" value="Genomic_DNA"/>
</dbReference>
<dbReference type="GO" id="GO:0003700">
    <property type="term" value="F:DNA-binding transcription factor activity"/>
    <property type="evidence" value="ECO:0007669"/>
    <property type="project" value="InterPro"/>
</dbReference>
<evidence type="ECO:0000313" key="4">
    <source>
        <dbReference type="Proteomes" id="UP000193144"/>
    </source>
</evidence>
<comment type="caution">
    <text evidence="3">The sequence shown here is derived from an EMBL/GenBank/DDBJ whole genome shotgun (WGS) entry which is preliminary data.</text>
</comment>
<name>A0A1Y1ZTN1_9PLEO</name>
<accession>A0A1Y1ZTN1</accession>
<evidence type="ECO:0000259" key="2">
    <source>
        <dbReference type="PROSITE" id="PS00036"/>
    </source>
</evidence>
<gene>
    <name evidence="3" type="ORF">BCR34DRAFT_648615</name>
</gene>
<dbReference type="AlphaFoldDB" id="A0A1Y1ZTN1"/>
<evidence type="ECO:0000256" key="1">
    <source>
        <dbReference type="SAM" id="MobiDB-lite"/>
    </source>
</evidence>
<feature type="domain" description="BZIP" evidence="2">
    <location>
        <begin position="28"/>
        <end position="43"/>
    </location>
</feature>
<feature type="region of interest" description="Disordered" evidence="1">
    <location>
        <begin position="194"/>
        <end position="293"/>
    </location>
</feature>
<dbReference type="InterPro" id="IPR004827">
    <property type="entry name" value="bZIP"/>
</dbReference>
<feature type="compositionally biased region" description="Low complexity" evidence="1">
    <location>
        <begin position="213"/>
        <end position="231"/>
    </location>
</feature>
<dbReference type="OrthoDB" id="194358at2759"/>
<reference evidence="3 4" key="1">
    <citation type="submission" date="2016-07" db="EMBL/GenBank/DDBJ databases">
        <title>Pervasive Adenine N6-methylation of Active Genes in Fungi.</title>
        <authorList>
            <consortium name="DOE Joint Genome Institute"/>
            <person name="Mondo S.J."/>
            <person name="Dannebaum R.O."/>
            <person name="Kuo R.C."/>
            <person name="Labutti K."/>
            <person name="Haridas S."/>
            <person name="Kuo A."/>
            <person name="Salamov A."/>
            <person name="Ahrendt S.R."/>
            <person name="Lipzen A."/>
            <person name="Sullivan W."/>
            <person name="Andreopoulos W.B."/>
            <person name="Clum A."/>
            <person name="Lindquist E."/>
            <person name="Daum C."/>
            <person name="Ramamoorthy G.K."/>
            <person name="Gryganskyi A."/>
            <person name="Culley D."/>
            <person name="Magnuson J.K."/>
            <person name="James T.Y."/>
            <person name="O'Malley M.A."/>
            <person name="Stajich J.E."/>
            <person name="Spatafora J.W."/>
            <person name="Visel A."/>
            <person name="Grigoriev I.V."/>
        </authorList>
    </citation>
    <scope>NUCLEOTIDE SEQUENCE [LARGE SCALE GENOMIC DNA]</scope>
    <source>
        <strain evidence="3 4">CBS 115471</strain>
    </source>
</reference>
<organism evidence="3 4">
    <name type="scientific">Clohesyomyces aquaticus</name>
    <dbReference type="NCBI Taxonomy" id="1231657"/>
    <lineage>
        <taxon>Eukaryota</taxon>
        <taxon>Fungi</taxon>
        <taxon>Dikarya</taxon>
        <taxon>Ascomycota</taxon>
        <taxon>Pezizomycotina</taxon>
        <taxon>Dothideomycetes</taxon>
        <taxon>Pleosporomycetidae</taxon>
        <taxon>Pleosporales</taxon>
        <taxon>Lindgomycetaceae</taxon>
        <taxon>Clohesyomyces</taxon>
    </lineage>
</organism>
<feature type="region of interest" description="Disordered" evidence="1">
    <location>
        <begin position="1"/>
        <end position="64"/>
    </location>
</feature>
<proteinExistence type="predicted"/>
<dbReference type="PROSITE" id="PS00036">
    <property type="entry name" value="BZIP_BASIC"/>
    <property type="match status" value="1"/>
</dbReference>
<evidence type="ECO:0000313" key="3">
    <source>
        <dbReference type="EMBL" id="ORY13582.1"/>
    </source>
</evidence>
<protein>
    <recommendedName>
        <fullName evidence="2">BZIP domain-containing protein</fullName>
    </recommendedName>
</protein>
<feature type="region of interest" description="Disordered" evidence="1">
    <location>
        <begin position="166"/>
        <end position="185"/>
    </location>
</feature>
<keyword evidence="4" id="KW-1185">Reference proteome</keyword>
<feature type="compositionally biased region" description="Low complexity" evidence="1">
    <location>
        <begin position="253"/>
        <end position="285"/>
    </location>
</feature>
<sequence>MSGRESDSAAPPPKKKYQRSQSPRAVERRKIQNRIAQRNHRRRLKEQEQSAASGEDNSDSGEISTFLPYDWTTASSMDAMMASMDTMEDMSFASEPGWGPIDPMLLIDPMLSNMNLPSGDVFASHDTPFVFPFPEGCTCSAMTGPCSRHLDEIRFQLSLNAMGSPSANMMPTAATPPNPQGLASPALSAVDLKNSPSPFCLDGTTPSQQKTPSLHQSIHKSSISSPTSAHSFRVEKKPKGRRRSSTTSSVKISTPPSTTGSTPSDPASTPATKYTTSPMSTTTTTIDVDPATRNTSRFNGILSTVREAGFADFDSMVSTYYTCSFTKSSVPEMAQRASRSRRLPRLVQNLHASSKAWPRWEARGFRNAATENAKIVYEEEITRVARHLDKSASMNGEGDALSALHQLRASGKMDKTEQVRLMALLTTLPEDIEMAVQDEAPHLWSLFTELAGTQSLYCDRVSQAVLALLINGRRSQWKN</sequence>
<dbReference type="Proteomes" id="UP000193144">
    <property type="component" value="Unassembled WGS sequence"/>
</dbReference>
<dbReference type="CDD" id="cd14688">
    <property type="entry name" value="bZIP_YAP"/>
    <property type="match status" value="1"/>
</dbReference>